<reference evidence="2" key="1">
    <citation type="journal article" date="2014" name="Int. J. Syst. Evol. Microbiol.">
        <title>Complete genome of a new Firmicutes species belonging to the dominant human colonic microbiota ('Ruminococcus bicirculans') reveals two chromosomes and a selective capacity to utilize plant glucans.</title>
        <authorList>
            <consortium name="NISC Comparative Sequencing Program"/>
            <person name="Wegmann U."/>
            <person name="Louis P."/>
            <person name="Goesmann A."/>
            <person name="Henrissat B."/>
            <person name="Duncan S.H."/>
            <person name="Flint H.J."/>
        </authorList>
    </citation>
    <scope>NUCLEOTIDE SEQUENCE</scope>
    <source>
        <strain evidence="2">JCM 17810</strain>
    </source>
</reference>
<name>A0ABP8L213_9MICO</name>
<evidence type="ECO:0000313" key="3">
    <source>
        <dbReference type="Proteomes" id="UP001500622"/>
    </source>
</evidence>
<protein>
    <submittedName>
        <fullName evidence="2">Uncharacterized protein</fullName>
    </submittedName>
</protein>
<reference evidence="3" key="2">
    <citation type="journal article" date="2019" name="Int. J. Syst. Evol. Microbiol.">
        <title>The Global Catalogue of Microorganisms (GCM) 10K type strain sequencing project: providing services to taxonomists for standard genome sequencing and annotation.</title>
        <authorList>
            <consortium name="The Broad Institute Genomics Platform"/>
            <consortium name="The Broad Institute Genome Sequencing Center for Infectious Disease"/>
            <person name="Wu L."/>
            <person name="Ma J."/>
        </authorList>
    </citation>
    <scope>NUCLEOTIDE SEQUENCE [LARGE SCALE GENOMIC DNA]</scope>
    <source>
        <strain evidence="3">JCM 17810</strain>
    </source>
</reference>
<dbReference type="EMBL" id="BAABGN010000004">
    <property type="protein sequence ID" value="GAA4420583.1"/>
    <property type="molecule type" value="Genomic_DNA"/>
</dbReference>
<proteinExistence type="predicted"/>
<dbReference type="RefSeq" id="WP_345214910.1">
    <property type="nucleotide sequence ID" value="NZ_BAABGN010000002.1"/>
</dbReference>
<dbReference type="EMBL" id="BAABGN010000002">
    <property type="protein sequence ID" value="GAA4417006.1"/>
    <property type="molecule type" value="Genomic_DNA"/>
</dbReference>
<evidence type="ECO:0000313" key="2">
    <source>
        <dbReference type="EMBL" id="GAA4420583.1"/>
    </source>
</evidence>
<comment type="caution">
    <text evidence="2">The sequence shown here is derived from an EMBL/GenBank/DDBJ whole genome shotgun (WGS) entry which is preliminary data.</text>
</comment>
<accession>A0ABP8L213</accession>
<keyword evidence="3" id="KW-1185">Reference proteome</keyword>
<organism evidence="2 3">
    <name type="scientific">Georgenia halophila</name>
    <dbReference type="NCBI Taxonomy" id="620889"/>
    <lineage>
        <taxon>Bacteria</taxon>
        <taxon>Bacillati</taxon>
        <taxon>Actinomycetota</taxon>
        <taxon>Actinomycetes</taxon>
        <taxon>Micrococcales</taxon>
        <taxon>Bogoriellaceae</taxon>
        <taxon>Georgenia</taxon>
    </lineage>
</organism>
<sequence length="51" mass="5912">MTARIDWERDGVERRATVATAWTHSLVLVDVSDPRNLLTAAWIRLEHVARR</sequence>
<reference evidence="2" key="3">
    <citation type="submission" date="2023-12" db="EMBL/GenBank/DDBJ databases">
        <authorList>
            <person name="Sun Q."/>
            <person name="Inoue M."/>
        </authorList>
    </citation>
    <scope>NUCLEOTIDE SEQUENCE</scope>
    <source>
        <strain evidence="2">JCM 17810</strain>
    </source>
</reference>
<gene>
    <name evidence="1" type="ORF">GCM10023169_05010</name>
    <name evidence="2" type="ORF">GCM10023169_12620</name>
</gene>
<evidence type="ECO:0000313" key="1">
    <source>
        <dbReference type="EMBL" id="GAA4417006.1"/>
    </source>
</evidence>
<dbReference type="Proteomes" id="UP001500622">
    <property type="component" value="Unassembled WGS sequence"/>
</dbReference>